<dbReference type="PROSITE" id="PS01081">
    <property type="entry name" value="HTH_TETR_1"/>
    <property type="match status" value="1"/>
</dbReference>
<organism evidence="6 7">
    <name type="scientific">Microcella humidisoli</name>
    <dbReference type="NCBI Taxonomy" id="2963406"/>
    <lineage>
        <taxon>Bacteria</taxon>
        <taxon>Bacillati</taxon>
        <taxon>Actinomycetota</taxon>
        <taxon>Actinomycetes</taxon>
        <taxon>Micrococcales</taxon>
        <taxon>Microbacteriaceae</taxon>
        <taxon>Microcella</taxon>
    </lineage>
</organism>
<dbReference type="Proteomes" id="UP001060039">
    <property type="component" value="Chromosome"/>
</dbReference>
<dbReference type="InterPro" id="IPR001647">
    <property type="entry name" value="HTH_TetR"/>
</dbReference>
<evidence type="ECO:0000256" key="1">
    <source>
        <dbReference type="ARBA" id="ARBA00023015"/>
    </source>
</evidence>
<keyword evidence="2 4" id="KW-0238">DNA-binding</keyword>
<gene>
    <name evidence="6" type="ORF">NNL39_05745</name>
</gene>
<dbReference type="PANTHER" id="PTHR30055">
    <property type="entry name" value="HTH-TYPE TRANSCRIPTIONAL REGULATOR RUTR"/>
    <property type="match status" value="1"/>
</dbReference>
<dbReference type="PROSITE" id="PS50977">
    <property type="entry name" value="HTH_TETR_2"/>
    <property type="match status" value="1"/>
</dbReference>
<sequence length="191" mass="21129">MPRWPTDSRERLVDAAMSLFGEHGYAATTVDEIAARAGVTARTFFRHFRDKEEVLFSDDDSLMPHLIATIAEPTGPVAAEALMSRALSSLAEVMQPGRHELRARQRIIDTEVSLSGRELAKQALWQRAVTATLIERGFAEEHAEVLAAIGFALFVRELHAWLADDDGPDLVTRVQDALPRARSVLDVVSAR</sequence>
<evidence type="ECO:0000256" key="2">
    <source>
        <dbReference type="ARBA" id="ARBA00023125"/>
    </source>
</evidence>
<dbReference type="RefSeq" id="WP_255160734.1">
    <property type="nucleotide sequence ID" value="NZ_CP101497.1"/>
</dbReference>
<dbReference type="InterPro" id="IPR050109">
    <property type="entry name" value="HTH-type_TetR-like_transc_reg"/>
</dbReference>
<protein>
    <submittedName>
        <fullName evidence="6">TetR/AcrR family transcriptional regulator</fullName>
    </submittedName>
</protein>
<dbReference type="EMBL" id="CP101497">
    <property type="protein sequence ID" value="UTT63602.1"/>
    <property type="molecule type" value="Genomic_DNA"/>
</dbReference>
<proteinExistence type="predicted"/>
<keyword evidence="3" id="KW-0804">Transcription</keyword>
<feature type="DNA-binding region" description="H-T-H motif" evidence="4">
    <location>
        <begin position="29"/>
        <end position="48"/>
    </location>
</feature>
<dbReference type="InterPro" id="IPR009057">
    <property type="entry name" value="Homeodomain-like_sf"/>
</dbReference>
<dbReference type="Gene3D" id="1.10.357.10">
    <property type="entry name" value="Tetracycline Repressor, domain 2"/>
    <property type="match status" value="1"/>
</dbReference>
<dbReference type="InterPro" id="IPR023772">
    <property type="entry name" value="DNA-bd_HTH_TetR-type_CS"/>
</dbReference>
<dbReference type="PANTHER" id="PTHR30055:SF238">
    <property type="entry name" value="MYCOFACTOCIN BIOSYNTHESIS TRANSCRIPTIONAL REGULATOR MFTR-RELATED"/>
    <property type="match status" value="1"/>
</dbReference>
<feature type="domain" description="HTH tetR-type" evidence="5">
    <location>
        <begin position="6"/>
        <end position="66"/>
    </location>
</feature>
<evidence type="ECO:0000256" key="3">
    <source>
        <dbReference type="ARBA" id="ARBA00023163"/>
    </source>
</evidence>
<dbReference type="SUPFAM" id="SSF46689">
    <property type="entry name" value="Homeodomain-like"/>
    <property type="match status" value="1"/>
</dbReference>
<accession>A0ABY5G0C0</accession>
<name>A0ABY5G0C0_9MICO</name>
<evidence type="ECO:0000313" key="6">
    <source>
        <dbReference type="EMBL" id="UTT63602.1"/>
    </source>
</evidence>
<dbReference type="Pfam" id="PF00440">
    <property type="entry name" value="TetR_N"/>
    <property type="match status" value="1"/>
</dbReference>
<dbReference type="PRINTS" id="PR00455">
    <property type="entry name" value="HTHTETR"/>
</dbReference>
<keyword evidence="7" id="KW-1185">Reference proteome</keyword>
<reference evidence="6" key="1">
    <citation type="submission" date="2022-07" db="EMBL/GenBank/DDBJ databases">
        <title>Taxonomic analysis of Microcella humidisoli nov. sp., isolated from riverside soil.</title>
        <authorList>
            <person name="Molina K.M."/>
            <person name="Kim S.B."/>
        </authorList>
    </citation>
    <scope>NUCLEOTIDE SEQUENCE</scope>
    <source>
        <strain evidence="6">MMS21-STM10</strain>
    </source>
</reference>
<keyword evidence="1" id="KW-0805">Transcription regulation</keyword>
<evidence type="ECO:0000259" key="5">
    <source>
        <dbReference type="PROSITE" id="PS50977"/>
    </source>
</evidence>
<evidence type="ECO:0000256" key="4">
    <source>
        <dbReference type="PROSITE-ProRule" id="PRU00335"/>
    </source>
</evidence>
<evidence type="ECO:0000313" key="7">
    <source>
        <dbReference type="Proteomes" id="UP001060039"/>
    </source>
</evidence>